<dbReference type="SMART" id="SM00244">
    <property type="entry name" value="PHB"/>
    <property type="match status" value="1"/>
</dbReference>
<evidence type="ECO:0000256" key="1">
    <source>
        <dbReference type="ARBA" id="ARBA00008164"/>
    </source>
</evidence>
<dbReference type="PANTHER" id="PTHR10264:SF19">
    <property type="entry name" value="AT06885P-RELATED"/>
    <property type="match status" value="1"/>
</dbReference>
<dbReference type="PANTHER" id="PTHR10264">
    <property type="entry name" value="BAND 7 PROTEIN-RELATED"/>
    <property type="match status" value="1"/>
</dbReference>
<dbReference type="EMBL" id="QGUI01000348">
    <property type="protein sequence ID" value="PZM96911.1"/>
    <property type="molecule type" value="Genomic_DNA"/>
</dbReference>
<sequence>MLEVLQFFTGIFVVVYDGQHALKYTLGRARAVVGPGVHFKWPVIQRFRVEETKDTTLDLEPQVIQLQDDLVYEVGAKVVYQIVDLRKALIEVDDLVEGLKNRLTLAVQRVVKAQTRESIRDLPAMIERLREELRPVEEQWGVRIRELGFSNLSPTPPTLEITQLRLLAQEKLDLFQRFTREEGLSEDAAVALISGAVMAVREADRLEPAGRGPAAPPPARPAPAGDAEPPVATG</sequence>
<name>A0A2W4JEM7_9PSEU</name>
<gene>
    <name evidence="4" type="ORF">DIU77_10040</name>
</gene>
<dbReference type="GO" id="GO:0005886">
    <property type="term" value="C:plasma membrane"/>
    <property type="evidence" value="ECO:0007669"/>
    <property type="project" value="InterPro"/>
</dbReference>
<dbReference type="InterPro" id="IPR001107">
    <property type="entry name" value="Band_7"/>
</dbReference>
<feature type="region of interest" description="Disordered" evidence="2">
    <location>
        <begin position="204"/>
        <end position="234"/>
    </location>
</feature>
<dbReference type="AlphaFoldDB" id="A0A2W4JEM7"/>
<accession>A0A2W4JEM7</accession>
<feature type="domain" description="Band 7" evidence="3">
    <location>
        <begin position="10"/>
        <end position="171"/>
    </location>
</feature>
<reference evidence="4" key="1">
    <citation type="submission" date="2018-05" db="EMBL/GenBank/DDBJ databases">
        <authorList>
            <person name="Lanie J.A."/>
            <person name="Ng W.-L."/>
            <person name="Kazmierczak K.M."/>
            <person name="Andrzejewski T.M."/>
            <person name="Davidsen T.M."/>
            <person name="Wayne K.J."/>
            <person name="Tettelin H."/>
            <person name="Glass J.I."/>
            <person name="Rusch D."/>
            <person name="Podicherti R."/>
            <person name="Tsui H.-C.T."/>
            <person name="Winkler M.E."/>
        </authorList>
    </citation>
    <scope>NUCLEOTIDE SEQUENCE</scope>
    <source>
        <strain evidence="4">ZC4RG45</strain>
    </source>
</reference>
<organism evidence="4">
    <name type="scientific">Thermocrispum agreste</name>
    <dbReference type="NCBI Taxonomy" id="37925"/>
    <lineage>
        <taxon>Bacteria</taxon>
        <taxon>Bacillati</taxon>
        <taxon>Actinomycetota</taxon>
        <taxon>Actinomycetes</taxon>
        <taxon>Pseudonocardiales</taxon>
        <taxon>Pseudonocardiaceae</taxon>
        <taxon>Thermocrispum</taxon>
    </lineage>
</organism>
<proteinExistence type="inferred from homology"/>
<comment type="caution">
    <text evidence="4">The sequence shown here is derived from an EMBL/GenBank/DDBJ whole genome shotgun (WGS) entry which is preliminary data.</text>
</comment>
<evidence type="ECO:0000256" key="2">
    <source>
        <dbReference type="SAM" id="MobiDB-lite"/>
    </source>
</evidence>
<dbReference type="InterPro" id="IPR043202">
    <property type="entry name" value="Band-7_stomatin-like"/>
</dbReference>
<dbReference type="InterPro" id="IPR036013">
    <property type="entry name" value="Band_7/SPFH_dom_sf"/>
</dbReference>
<dbReference type="Pfam" id="PF01145">
    <property type="entry name" value="Band_7"/>
    <property type="match status" value="1"/>
</dbReference>
<protein>
    <submittedName>
        <fullName evidence="4">SPFH domain-containing protein</fullName>
    </submittedName>
</protein>
<comment type="similarity">
    <text evidence="1">Belongs to the band 7/mec-2 family.</text>
</comment>
<evidence type="ECO:0000313" key="4">
    <source>
        <dbReference type="EMBL" id="PZM96911.1"/>
    </source>
</evidence>
<dbReference type="SUPFAM" id="SSF117892">
    <property type="entry name" value="Band 7/SPFH domain"/>
    <property type="match status" value="1"/>
</dbReference>
<feature type="compositionally biased region" description="Low complexity" evidence="2">
    <location>
        <begin position="222"/>
        <end position="234"/>
    </location>
</feature>
<evidence type="ECO:0000259" key="3">
    <source>
        <dbReference type="SMART" id="SM00244"/>
    </source>
</evidence>
<dbReference type="Gene3D" id="3.30.479.30">
    <property type="entry name" value="Band 7 domain"/>
    <property type="match status" value="1"/>
</dbReference>